<evidence type="ECO:0000256" key="3">
    <source>
        <dbReference type="ARBA" id="ARBA00022576"/>
    </source>
</evidence>
<keyword evidence="5 6" id="KW-0663">Pyridoxal phosphate</keyword>
<dbReference type="FunFam" id="3.40.640.10:FF:000014">
    <property type="entry name" value="Adenosylmethionine-8-amino-7-oxononanoate aminotransferase, probable"/>
    <property type="match status" value="1"/>
</dbReference>
<dbReference type="PIRSF" id="PIRSF000521">
    <property type="entry name" value="Transaminase_4ab_Lys_Orn"/>
    <property type="match status" value="1"/>
</dbReference>
<dbReference type="InterPro" id="IPR005814">
    <property type="entry name" value="Aminotrans_3"/>
</dbReference>
<name>A0A7W7ESH3_9SPHN</name>
<dbReference type="PANTHER" id="PTHR43094">
    <property type="entry name" value="AMINOTRANSFERASE"/>
    <property type="match status" value="1"/>
</dbReference>
<keyword evidence="8" id="KW-1185">Reference proteome</keyword>
<keyword evidence="3 7" id="KW-0032">Aminotransferase</keyword>
<dbReference type="PROSITE" id="PS00600">
    <property type="entry name" value="AA_TRANSFER_CLASS_3"/>
    <property type="match status" value="1"/>
</dbReference>
<gene>
    <name evidence="7" type="ORF">GGR37_000220</name>
</gene>
<protein>
    <submittedName>
        <fullName evidence="7">Adenosylmethionine-8-amino-7-oxononanoate aminotransferase</fullName>
    </submittedName>
</protein>
<organism evidence="7 8">
    <name type="scientific">Novosphingobium taihuense</name>
    <dbReference type="NCBI Taxonomy" id="260085"/>
    <lineage>
        <taxon>Bacteria</taxon>
        <taxon>Pseudomonadati</taxon>
        <taxon>Pseudomonadota</taxon>
        <taxon>Alphaproteobacteria</taxon>
        <taxon>Sphingomonadales</taxon>
        <taxon>Sphingomonadaceae</taxon>
        <taxon>Novosphingobium</taxon>
    </lineage>
</organism>
<evidence type="ECO:0000313" key="7">
    <source>
        <dbReference type="EMBL" id="MBB4611974.1"/>
    </source>
</evidence>
<reference evidence="7 8" key="1">
    <citation type="submission" date="2020-08" db="EMBL/GenBank/DDBJ databases">
        <title>Genomic Encyclopedia of Type Strains, Phase IV (KMG-IV): sequencing the most valuable type-strain genomes for metagenomic binning, comparative biology and taxonomic classification.</title>
        <authorList>
            <person name="Goeker M."/>
        </authorList>
    </citation>
    <scope>NUCLEOTIDE SEQUENCE [LARGE SCALE GENOMIC DNA]</scope>
    <source>
        <strain evidence="7 8">DSM 17507</strain>
    </source>
</reference>
<evidence type="ECO:0000256" key="2">
    <source>
        <dbReference type="ARBA" id="ARBA00008954"/>
    </source>
</evidence>
<dbReference type="InterPro" id="IPR015424">
    <property type="entry name" value="PyrdxlP-dep_Trfase"/>
</dbReference>
<dbReference type="Proteomes" id="UP000538566">
    <property type="component" value="Unassembled WGS sequence"/>
</dbReference>
<comment type="cofactor">
    <cofactor evidence="1">
        <name>pyridoxal 5'-phosphate</name>
        <dbReference type="ChEBI" id="CHEBI:597326"/>
    </cofactor>
</comment>
<proteinExistence type="inferred from homology"/>
<sequence length="475" mass="51079">MDEPVMNASASALSNRSLVDIDRDHLIHSVTSFRGHELHGAIVLESGKGMWLTDAEGNRLLDAFAGLWCVNVGYGQDSIVEAAAEQMRKLPYATGYFHFASEPVIRLAGELTAAAPEGLDHVFFTQGGSDAVDSAIRYIVHYWNAAGKPSKKHFIALEWGYHGSSSLGAGLTALGNFHRNFDLPRPWQHHIASPYQYRHPQGDDDAAVIASTVAALEAKVAELGADNVAAFCCEPIQGSGGVIVPPRGWLKALREACTRLGILMLVDEVITGFGRTGPLFACLDEGVSPDFMTTAKGLTAGYIPMGAMFMADHVYQTIADAAPAALPIGHGQTYSGHPVAAAVGLEVLRLYREGGLLENGVKVGARFAEHMERIRSHPLVGDVRYRGMLGAIELTPNKAMKATFDASLDIGGRLSKLTYGNGVIVRCFANAVLGFAPALCCTLEEMDTIFERVERSLDQLLDQPEIRAVVALQHA</sequence>
<evidence type="ECO:0000256" key="4">
    <source>
        <dbReference type="ARBA" id="ARBA00022679"/>
    </source>
</evidence>
<dbReference type="InterPro" id="IPR015421">
    <property type="entry name" value="PyrdxlP-dep_Trfase_major"/>
</dbReference>
<dbReference type="SUPFAM" id="SSF53383">
    <property type="entry name" value="PLP-dependent transferases"/>
    <property type="match status" value="1"/>
</dbReference>
<dbReference type="GO" id="GO:0005829">
    <property type="term" value="C:cytosol"/>
    <property type="evidence" value="ECO:0007669"/>
    <property type="project" value="TreeGrafter"/>
</dbReference>
<dbReference type="InterPro" id="IPR015422">
    <property type="entry name" value="PyrdxlP-dep_Trfase_small"/>
</dbReference>
<dbReference type="CDD" id="cd00610">
    <property type="entry name" value="OAT_like"/>
    <property type="match status" value="1"/>
</dbReference>
<accession>A0A7W7ESH3</accession>
<dbReference type="InterPro" id="IPR049704">
    <property type="entry name" value="Aminotrans_3_PPA_site"/>
</dbReference>
<evidence type="ECO:0000313" key="8">
    <source>
        <dbReference type="Proteomes" id="UP000538566"/>
    </source>
</evidence>
<dbReference type="GO" id="GO:0030170">
    <property type="term" value="F:pyridoxal phosphate binding"/>
    <property type="evidence" value="ECO:0007669"/>
    <property type="project" value="InterPro"/>
</dbReference>
<comment type="caution">
    <text evidence="7">The sequence shown here is derived from an EMBL/GenBank/DDBJ whole genome shotgun (WGS) entry which is preliminary data.</text>
</comment>
<dbReference type="Pfam" id="PF00202">
    <property type="entry name" value="Aminotran_3"/>
    <property type="match status" value="1"/>
</dbReference>
<dbReference type="RefSeq" id="WP_246415386.1">
    <property type="nucleotide sequence ID" value="NZ_JACHOA010000001.1"/>
</dbReference>
<dbReference type="GO" id="GO:0008483">
    <property type="term" value="F:transaminase activity"/>
    <property type="evidence" value="ECO:0007669"/>
    <property type="project" value="UniProtKB-KW"/>
</dbReference>
<keyword evidence="4 7" id="KW-0808">Transferase</keyword>
<dbReference type="NCBIfam" id="NF004625">
    <property type="entry name" value="PRK05965.1"/>
    <property type="match status" value="1"/>
</dbReference>
<dbReference type="EMBL" id="JACHOA010000001">
    <property type="protein sequence ID" value="MBB4611974.1"/>
    <property type="molecule type" value="Genomic_DNA"/>
</dbReference>
<evidence type="ECO:0000256" key="5">
    <source>
        <dbReference type="ARBA" id="ARBA00022898"/>
    </source>
</evidence>
<comment type="similarity">
    <text evidence="2 6">Belongs to the class-III pyridoxal-phosphate-dependent aminotransferase family.</text>
</comment>
<dbReference type="Gene3D" id="3.40.640.10">
    <property type="entry name" value="Type I PLP-dependent aspartate aminotransferase-like (Major domain)"/>
    <property type="match status" value="1"/>
</dbReference>
<evidence type="ECO:0000256" key="1">
    <source>
        <dbReference type="ARBA" id="ARBA00001933"/>
    </source>
</evidence>
<dbReference type="AlphaFoldDB" id="A0A7W7ESH3"/>
<dbReference type="PANTHER" id="PTHR43094:SF1">
    <property type="entry name" value="AMINOTRANSFERASE CLASS-III"/>
    <property type="match status" value="1"/>
</dbReference>
<evidence type="ECO:0000256" key="6">
    <source>
        <dbReference type="RuleBase" id="RU003560"/>
    </source>
</evidence>
<dbReference type="Gene3D" id="3.90.1150.10">
    <property type="entry name" value="Aspartate Aminotransferase, domain 1"/>
    <property type="match status" value="1"/>
</dbReference>